<name>A0A6A6BPX4_9PEZI</name>
<evidence type="ECO:0000313" key="3">
    <source>
        <dbReference type="Proteomes" id="UP000799438"/>
    </source>
</evidence>
<dbReference type="GeneID" id="54300476"/>
<feature type="region of interest" description="Disordered" evidence="1">
    <location>
        <begin position="204"/>
        <end position="250"/>
    </location>
</feature>
<feature type="region of interest" description="Disordered" evidence="1">
    <location>
        <begin position="28"/>
        <end position="48"/>
    </location>
</feature>
<organism evidence="2 3">
    <name type="scientific">Aplosporella prunicola CBS 121167</name>
    <dbReference type="NCBI Taxonomy" id="1176127"/>
    <lineage>
        <taxon>Eukaryota</taxon>
        <taxon>Fungi</taxon>
        <taxon>Dikarya</taxon>
        <taxon>Ascomycota</taxon>
        <taxon>Pezizomycotina</taxon>
        <taxon>Dothideomycetes</taxon>
        <taxon>Dothideomycetes incertae sedis</taxon>
        <taxon>Botryosphaeriales</taxon>
        <taxon>Aplosporellaceae</taxon>
        <taxon>Aplosporella</taxon>
    </lineage>
</organism>
<gene>
    <name evidence="2" type="ORF">K452DRAFT_306424</name>
</gene>
<keyword evidence="3" id="KW-1185">Reference proteome</keyword>
<feature type="region of interest" description="Disordered" evidence="1">
    <location>
        <begin position="144"/>
        <end position="164"/>
    </location>
</feature>
<dbReference type="EMBL" id="ML995479">
    <property type="protein sequence ID" value="KAF2144621.1"/>
    <property type="molecule type" value="Genomic_DNA"/>
</dbReference>
<sequence length="291" mass="31274">MAMGEAVCDLPLPHLGVHTDDGIAIKREKEKDGRGGGGLARPPALPPAVRCPPCPPAFPSSSSFPLRPLVLVLPPSLIALLAHSRPPPAHARTPALPFRPENARRSCARDPGPWHQLRRRVRRRHRRALPQRWHATLSPISWQASVPSPSAEHQASPGCPFKGLPCPPAHRESVHVTTLDQHPTAAADDGLVLLSSARVERRPSRLSPPTICDVAAWPAQPREPERSRSSSPPAALGLPKPTSRSPPNHLSVSARLLLPAAPSTPRPARGARAPSQCPDHLIAHLSLSLFL</sequence>
<reference evidence="2" key="1">
    <citation type="journal article" date="2020" name="Stud. Mycol.">
        <title>101 Dothideomycetes genomes: a test case for predicting lifestyles and emergence of pathogens.</title>
        <authorList>
            <person name="Haridas S."/>
            <person name="Albert R."/>
            <person name="Binder M."/>
            <person name="Bloem J."/>
            <person name="Labutti K."/>
            <person name="Salamov A."/>
            <person name="Andreopoulos B."/>
            <person name="Baker S."/>
            <person name="Barry K."/>
            <person name="Bills G."/>
            <person name="Bluhm B."/>
            <person name="Cannon C."/>
            <person name="Castanera R."/>
            <person name="Culley D."/>
            <person name="Daum C."/>
            <person name="Ezra D."/>
            <person name="Gonzalez J."/>
            <person name="Henrissat B."/>
            <person name="Kuo A."/>
            <person name="Liang C."/>
            <person name="Lipzen A."/>
            <person name="Lutzoni F."/>
            <person name="Magnuson J."/>
            <person name="Mondo S."/>
            <person name="Nolan M."/>
            <person name="Ohm R."/>
            <person name="Pangilinan J."/>
            <person name="Park H.-J."/>
            <person name="Ramirez L."/>
            <person name="Alfaro M."/>
            <person name="Sun H."/>
            <person name="Tritt A."/>
            <person name="Yoshinaga Y."/>
            <person name="Zwiers L.-H."/>
            <person name="Turgeon B."/>
            <person name="Goodwin S."/>
            <person name="Spatafora J."/>
            <person name="Crous P."/>
            <person name="Grigoriev I."/>
        </authorList>
    </citation>
    <scope>NUCLEOTIDE SEQUENCE</scope>
    <source>
        <strain evidence="2">CBS 121167</strain>
    </source>
</reference>
<evidence type="ECO:0000313" key="2">
    <source>
        <dbReference type="EMBL" id="KAF2144621.1"/>
    </source>
</evidence>
<dbReference type="Proteomes" id="UP000799438">
    <property type="component" value="Unassembled WGS sequence"/>
</dbReference>
<dbReference type="RefSeq" id="XP_033400333.1">
    <property type="nucleotide sequence ID" value="XM_033542979.1"/>
</dbReference>
<proteinExistence type="predicted"/>
<accession>A0A6A6BPX4</accession>
<protein>
    <submittedName>
        <fullName evidence="2">Uncharacterized protein</fullName>
    </submittedName>
</protein>
<evidence type="ECO:0000256" key="1">
    <source>
        <dbReference type="SAM" id="MobiDB-lite"/>
    </source>
</evidence>
<feature type="compositionally biased region" description="Polar residues" evidence="1">
    <location>
        <begin position="144"/>
        <end position="153"/>
    </location>
</feature>
<dbReference type="AlphaFoldDB" id="A0A6A6BPX4"/>